<name>A0A2S9Y2E9_9BACT</name>
<reference evidence="2 3" key="1">
    <citation type="submission" date="2018-03" db="EMBL/GenBank/DDBJ databases">
        <title>Draft Genome Sequences of the Obligatory Marine Myxobacteria Enhygromyxa salina SWB007.</title>
        <authorList>
            <person name="Poehlein A."/>
            <person name="Moghaddam J.A."/>
            <person name="Harms H."/>
            <person name="Alanjari M."/>
            <person name="Koenig G.M."/>
            <person name="Daniel R."/>
            <person name="Schaeberle T.F."/>
        </authorList>
    </citation>
    <scope>NUCLEOTIDE SEQUENCE [LARGE SCALE GENOMIC DNA]</scope>
    <source>
        <strain evidence="2 3">SWB007</strain>
    </source>
</reference>
<dbReference type="EMBL" id="PVNL01000121">
    <property type="protein sequence ID" value="PRP99283.1"/>
    <property type="molecule type" value="Genomic_DNA"/>
</dbReference>
<comment type="caution">
    <text evidence="2">The sequence shown here is derived from an EMBL/GenBank/DDBJ whole genome shotgun (WGS) entry which is preliminary data.</text>
</comment>
<evidence type="ECO:0000313" key="2">
    <source>
        <dbReference type="EMBL" id="PRP99283.1"/>
    </source>
</evidence>
<dbReference type="Gene3D" id="3.40.50.300">
    <property type="entry name" value="P-loop containing nucleotide triphosphate hydrolases"/>
    <property type="match status" value="1"/>
</dbReference>
<feature type="compositionally biased region" description="Low complexity" evidence="1">
    <location>
        <begin position="13"/>
        <end position="24"/>
    </location>
</feature>
<dbReference type="RefSeq" id="WP_106093178.1">
    <property type="nucleotide sequence ID" value="NZ_PVNL01000121.1"/>
</dbReference>
<sequence length="226" mass="23966">MTAAKLISLPGFSSPASPEAPSDARPLAELAAPGRIVELCGQAQSSTAAAILVHAQREGETAAWIQLAQGELYPPDLSAAGVDVEALLVVHVPPSGSEKISGPTGQCRAAELLLRSGGFGLVILDFCRAEPEGSTAWQGRLLGLARQHEARVLILRRDTREQLASLGPLISMRVASRVERAQVDDDPPGFTRRTGRFVIRHEVLKNKSGGPLEPAPLLVRGPWGLL</sequence>
<feature type="region of interest" description="Disordered" evidence="1">
    <location>
        <begin position="1"/>
        <end position="24"/>
    </location>
</feature>
<dbReference type="OrthoDB" id="5500590at2"/>
<accession>A0A2S9Y2E9</accession>
<evidence type="ECO:0008006" key="4">
    <source>
        <dbReference type="Google" id="ProtNLM"/>
    </source>
</evidence>
<evidence type="ECO:0000256" key="1">
    <source>
        <dbReference type="SAM" id="MobiDB-lite"/>
    </source>
</evidence>
<proteinExistence type="predicted"/>
<evidence type="ECO:0000313" key="3">
    <source>
        <dbReference type="Proteomes" id="UP000238823"/>
    </source>
</evidence>
<dbReference type="SUPFAM" id="SSF52540">
    <property type="entry name" value="P-loop containing nucleoside triphosphate hydrolases"/>
    <property type="match status" value="1"/>
</dbReference>
<organism evidence="2 3">
    <name type="scientific">Enhygromyxa salina</name>
    <dbReference type="NCBI Taxonomy" id="215803"/>
    <lineage>
        <taxon>Bacteria</taxon>
        <taxon>Pseudomonadati</taxon>
        <taxon>Myxococcota</taxon>
        <taxon>Polyangia</taxon>
        <taxon>Nannocystales</taxon>
        <taxon>Nannocystaceae</taxon>
        <taxon>Enhygromyxa</taxon>
    </lineage>
</organism>
<dbReference type="AlphaFoldDB" id="A0A2S9Y2E9"/>
<dbReference type="Proteomes" id="UP000238823">
    <property type="component" value="Unassembled WGS sequence"/>
</dbReference>
<dbReference type="InterPro" id="IPR027417">
    <property type="entry name" value="P-loop_NTPase"/>
</dbReference>
<gene>
    <name evidence="2" type="ORF">ENSA7_63250</name>
</gene>
<protein>
    <recommendedName>
        <fullName evidence="4">Recombinase A</fullName>
    </recommendedName>
</protein>